<keyword evidence="3" id="KW-1185">Reference proteome</keyword>
<feature type="region of interest" description="Disordered" evidence="1">
    <location>
        <begin position="1"/>
        <end position="24"/>
    </location>
</feature>
<proteinExistence type="predicted"/>
<evidence type="ECO:0000313" key="3">
    <source>
        <dbReference type="Proteomes" id="UP001180754"/>
    </source>
</evidence>
<sequence length="57" mass="6520">MRQARQLGAAKAAPTHLPRRERQRQLQWKRRRLLLLALDGIDAGPKQIHGMRVGAAR</sequence>
<evidence type="ECO:0000313" key="2">
    <source>
        <dbReference type="EMBL" id="MDT0543819.1"/>
    </source>
</evidence>
<protein>
    <submittedName>
        <fullName evidence="2">Uncharacterized protein</fullName>
    </submittedName>
</protein>
<dbReference type="EMBL" id="JAVRFD010000006">
    <property type="protein sequence ID" value="MDT0543819.1"/>
    <property type="molecule type" value="Genomic_DNA"/>
</dbReference>
<reference evidence="2" key="1">
    <citation type="submission" date="2024-05" db="EMBL/GenBank/DDBJ databases">
        <title>30 novel species of actinomycetes from the DSMZ collection.</title>
        <authorList>
            <person name="Nouioui I."/>
        </authorList>
    </citation>
    <scope>NUCLEOTIDE SEQUENCE</scope>
    <source>
        <strain evidence="2">DSM 41529</strain>
    </source>
</reference>
<gene>
    <name evidence="2" type="ORF">RND15_14085</name>
</gene>
<name>A0ABU2XD32_9ACTN</name>
<dbReference type="Proteomes" id="UP001180754">
    <property type="component" value="Unassembled WGS sequence"/>
</dbReference>
<accession>A0ABU2XD32</accession>
<dbReference type="RefSeq" id="WP_311724233.1">
    <property type="nucleotide sequence ID" value="NZ_JAVRFD010000006.1"/>
</dbReference>
<evidence type="ECO:0000256" key="1">
    <source>
        <dbReference type="SAM" id="MobiDB-lite"/>
    </source>
</evidence>
<comment type="caution">
    <text evidence="2">The sequence shown here is derived from an EMBL/GenBank/DDBJ whole genome shotgun (WGS) entry which is preliminary data.</text>
</comment>
<organism evidence="2 3">
    <name type="scientific">Streptomyces lonegramiae</name>
    <dbReference type="NCBI Taxonomy" id="3075524"/>
    <lineage>
        <taxon>Bacteria</taxon>
        <taxon>Bacillati</taxon>
        <taxon>Actinomycetota</taxon>
        <taxon>Actinomycetes</taxon>
        <taxon>Kitasatosporales</taxon>
        <taxon>Streptomycetaceae</taxon>
        <taxon>Streptomyces</taxon>
    </lineage>
</organism>